<evidence type="ECO:0000313" key="1">
    <source>
        <dbReference type="EMBL" id="ESQ46527.1"/>
    </source>
</evidence>
<dbReference type="Gramene" id="ESQ46527">
    <property type="protein sequence ID" value="ESQ46527"/>
    <property type="gene ID" value="EUTSA_v10000403mg"/>
</dbReference>
<reference evidence="1 2" key="1">
    <citation type="journal article" date="2013" name="Front. Plant Sci.">
        <title>The Reference Genome of the Halophytic Plant Eutrema salsugineum.</title>
        <authorList>
            <person name="Yang R."/>
            <person name="Jarvis D.E."/>
            <person name="Chen H."/>
            <person name="Beilstein M.A."/>
            <person name="Grimwood J."/>
            <person name="Jenkins J."/>
            <person name="Shu S."/>
            <person name="Prochnik S."/>
            <person name="Xin M."/>
            <person name="Ma C."/>
            <person name="Schmutz J."/>
            <person name="Wing R.A."/>
            <person name="Mitchell-Olds T."/>
            <person name="Schumaker K.S."/>
            <person name="Wang X."/>
        </authorList>
    </citation>
    <scope>NUCLEOTIDE SEQUENCE [LARGE SCALE GENOMIC DNA]</scope>
</reference>
<proteinExistence type="predicted"/>
<keyword evidence="2" id="KW-1185">Reference proteome</keyword>
<accession>V4LVN0</accession>
<dbReference type="EMBL" id="KI517426">
    <property type="protein sequence ID" value="ESQ46527.1"/>
    <property type="molecule type" value="Genomic_DNA"/>
</dbReference>
<evidence type="ECO:0000313" key="2">
    <source>
        <dbReference type="Proteomes" id="UP000030689"/>
    </source>
</evidence>
<sequence>MSVVLFNLLIKSEVPTSGSRIISELSTSGCWIIVAMSFELIRNRCTERRDTESRRWKIQRKKKLKRSKRDEMGGGIVNGHVSF</sequence>
<gene>
    <name evidence="1" type="ORF">EUTSA_v10000403mg</name>
</gene>
<dbReference type="KEGG" id="eus:EUTSA_v10000403mg"/>
<name>V4LVN0_EUTSA</name>
<dbReference type="Proteomes" id="UP000030689">
    <property type="component" value="Unassembled WGS sequence"/>
</dbReference>
<organism evidence="1 2">
    <name type="scientific">Eutrema salsugineum</name>
    <name type="common">Saltwater cress</name>
    <name type="synonym">Sisymbrium salsugineum</name>
    <dbReference type="NCBI Taxonomy" id="72664"/>
    <lineage>
        <taxon>Eukaryota</taxon>
        <taxon>Viridiplantae</taxon>
        <taxon>Streptophyta</taxon>
        <taxon>Embryophyta</taxon>
        <taxon>Tracheophyta</taxon>
        <taxon>Spermatophyta</taxon>
        <taxon>Magnoliopsida</taxon>
        <taxon>eudicotyledons</taxon>
        <taxon>Gunneridae</taxon>
        <taxon>Pentapetalae</taxon>
        <taxon>rosids</taxon>
        <taxon>malvids</taxon>
        <taxon>Brassicales</taxon>
        <taxon>Brassicaceae</taxon>
        <taxon>Eutremeae</taxon>
        <taxon>Eutrema</taxon>
    </lineage>
</organism>
<dbReference type="AlphaFoldDB" id="V4LVN0"/>
<protein>
    <submittedName>
        <fullName evidence="1">Uncharacterized protein</fullName>
    </submittedName>
</protein>